<accession>A0A7W3VVD0</accession>
<protein>
    <submittedName>
        <fullName evidence="1">Uncharacterized protein</fullName>
    </submittedName>
</protein>
<gene>
    <name evidence="1" type="ORF">H4281_10135</name>
</gene>
<sequence length="173" mass="18632">MEQLRHTTDELLTRLRGLLAEADGAPKRLLSGLRESIEALDAALSTGAPLPRAWQRSAGDIVRRTASAPSPPPTTVEPKMEIGPLLVVTTGNPHDYEVFDCWHCEGVFPRNSVAVIARYPSETVEEAPYALHSKCAEEILDSDRPIVVTLHRDGTASVTGPADTAVTVVVETA</sequence>
<dbReference type="AlphaFoldDB" id="A0A7W3VVD0"/>
<evidence type="ECO:0000313" key="2">
    <source>
        <dbReference type="Proteomes" id="UP000526734"/>
    </source>
</evidence>
<dbReference type="RefSeq" id="WP_182890608.1">
    <property type="nucleotide sequence ID" value="NZ_JACGZW010000003.1"/>
</dbReference>
<proteinExistence type="predicted"/>
<comment type="caution">
    <text evidence="1">The sequence shown here is derived from an EMBL/GenBank/DDBJ whole genome shotgun (WGS) entry which is preliminary data.</text>
</comment>
<dbReference type="Proteomes" id="UP000526734">
    <property type="component" value="Unassembled WGS sequence"/>
</dbReference>
<keyword evidence="2" id="KW-1185">Reference proteome</keyword>
<reference evidence="1 2" key="1">
    <citation type="submission" date="2020-08" db="EMBL/GenBank/DDBJ databases">
        <title>Amycolatopsis sp. nov. DR6-1 isolated from Dendrobium heterocarpum.</title>
        <authorList>
            <person name="Tedsree N."/>
            <person name="Kuncharoen N."/>
            <person name="Likhitwitayawuid K."/>
            <person name="Tanasupawat S."/>
        </authorList>
    </citation>
    <scope>NUCLEOTIDE SEQUENCE [LARGE SCALE GENOMIC DNA]</scope>
    <source>
        <strain evidence="1 2">DR6-1</strain>
    </source>
</reference>
<evidence type="ECO:0000313" key="1">
    <source>
        <dbReference type="EMBL" id="MBB1153487.1"/>
    </source>
</evidence>
<dbReference type="EMBL" id="JACGZW010000003">
    <property type="protein sequence ID" value="MBB1153487.1"/>
    <property type="molecule type" value="Genomic_DNA"/>
</dbReference>
<organism evidence="1 2">
    <name type="scientific">Amycolatopsis dendrobii</name>
    <dbReference type="NCBI Taxonomy" id="2760662"/>
    <lineage>
        <taxon>Bacteria</taxon>
        <taxon>Bacillati</taxon>
        <taxon>Actinomycetota</taxon>
        <taxon>Actinomycetes</taxon>
        <taxon>Pseudonocardiales</taxon>
        <taxon>Pseudonocardiaceae</taxon>
        <taxon>Amycolatopsis</taxon>
    </lineage>
</organism>
<name>A0A7W3VVD0_9PSEU</name>